<organism evidence="10 11">
    <name type="scientific">Sinobacterium caligoides</name>
    <dbReference type="NCBI Taxonomy" id="933926"/>
    <lineage>
        <taxon>Bacteria</taxon>
        <taxon>Pseudomonadati</taxon>
        <taxon>Pseudomonadota</taxon>
        <taxon>Gammaproteobacteria</taxon>
        <taxon>Cellvibrionales</taxon>
        <taxon>Spongiibacteraceae</taxon>
        <taxon>Sinobacterium</taxon>
    </lineage>
</organism>
<comment type="caution">
    <text evidence="10">The sequence shown here is derived from an EMBL/GenBank/DDBJ whole genome shotgun (WGS) entry which is preliminary data.</text>
</comment>
<keyword evidence="7" id="KW-0813">Transport</keyword>
<dbReference type="InterPro" id="IPR010920">
    <property type="entry name" value="LSM_dom_sf"/>
</dbReference>
<keyword evidence="11" id="KW-1185">Reference proteome</keyword>
<sequence>MTNALHESNKGLNMNELVENEMAYLSEAYNDIIAFAVEYGFQVIGAILILIIGVLIANWISRVLTRFLDSKDIDTTFSRFIANVVRVIVLFCFAIIALGKFGVSITPFVAAIGAIGLGAGLAVQGLLSNYAAGLSIILTRPFKIGDTIVVYGCTGQIVDIKLASTLLETEDKELITIPNRHAVGEVLQNTFEHKMVETTLHISAKDDPRQAIQLIKTCLEEVEDIASEPMAQVGIEAFNEGTLCIGVRCWVPTKRYYQEKFRINLAIYSALKEQGITLAAPQQTVTLANDKH</sequence>
<dbReference type="InterPro" id="IPR049278">
    <property type="entry name" value="MS_channel_C"/>
</dbReference>
<feature type="transmembrane region" description="Helical" evidence="7">
    <location>
        <begin position="105"/>
        <end position="127"/>
    </location>
</feature>
<dbReference type="InterPro" id="IPR006685">
    <property type="entry name" value="MscS_channel_2nd"/>
</dbReference>
<dbReference type="Gene3D" id="2.30.30.60">
    <property type="match status" value="1"/>
</dbReference>
<dbReference type="Pfam" id="PF21082">
    <property type="entry name" value="MS_channel_3rd"/>
    <property type="match status" value="1"/>
</dbReference>
<evidence type="ECO:0000256" key="7">
    <source>
        <dbReference type="RuleBase" id="RU369025"/>
    </source>
</evidence>
<dbReference type="SUPFAM" id="SSF82861">
    <property type="entry name" value="Mechanosensitive channel protein MscS (YggB), transmembrane region"/>
    <property type="match status" value="1"/>
</dbReference>
<evidence type="ECO:0000256" key="5">
    <source>
        <dbReference type="ARBA" id="ARBA00022989"/>
    </source>
</evidence>
<dbReference type="GO" id="GO:0005886">
    <property type="term" value="C:plasma membrane"/>
    <property type="evidence" value="ECO:0007669"/>
    <property type="project" value="UniProtKB-SubCell"/>
</dbReference>
<evidence type="ECO:0000256" key="3">
    <source>
        <dbReference type="ARBA" id="ARBA00022475"/>
    </source>
</evidence>
<dbReference type="InterPro" id="IPR011066">
    <property type="entry name" value="MscS_channel_C_sf"/>
</dbReference>
<dbReference type="SUPFAM" id="SSF82689">
    <property type="entry name" value="Mechanosensitive channel protein MscS (YggB), C-terminal domain"/>
    <property type="match status" value="1"/>
</dbReference>
<dbReference type="EMBL" id="RKHR01000004">
    <property type="protein sequence ID" value="ROS01142.1"/>
    <property type="molecule type" value="Genomic_DNA"/>
</dbReference>
<keyword evidence="6 7" id="KW-0472">Membrane</keyword>
<protein>
    <recommendedName>
        <fullName evidence="7">Small-conductance mechanosensitive channel</fullName>
    </recommendedName>
</protein>
<accession>A0A3N2DN83</accession>
<keyword evidence="7" id="KW-0406">Ion transport</keyword>
<reference evidence="10 11" key="1">
    <citation type="submission" date="2018-11" db="EMBL/GenBank/DDBJ databases">
        <title>Genomic Encyclopedia of Type Strains, Phase IV (KMG-IV): sequencing the most valuable type-strain genomes for metagenomic binning, comparative biology and taxonomic classification.</title>
        <authorList>
            <person name="Goeker M."/>
        </authorList>
    </citation>
    <scope>NUCLEOTIDE SEQUENCE [LARGE SCALE GENOMIC DNA]</scope>
    <source>
        <strain evidence="10 11">DSM 100316</strain>
    </source>
</reference>
<evidence type="ECO:0000256" key="4">
    <source>
        <dbReference type="ARBA" id="ARBA00022692"/>
    </source>
</evidence>
<dbReference type="Proteomes" id="UP000275394">
    <property type="component" value="Unassembled WGS sequence"/>
</dbReference>
<keyword evidence="4 7" id="KW-0812">Transmembrane</keyword>
<dbReference type="PANTHER" id="PTHR30221:SF1">
    <property type="entry name" value="SMALL-CONDUCTANCE MECHANOSENSITIVE CHANNEL"/>
    <property type="match status" value="1"/>
</dbReference>
<proteinExistence type="inferred from homology"/>
<keyword evidence="3" id="KW-1003">Cell membrane</keyword>
<feature type="domain" description="Mechanosensitive ion channel MscS" evidence="8">
    <location>
        <begin position="126"/>
        <end position="189"/>
    </location>
</feature>
<comment type="caution">
    <text evidence="7">Lacks conserved residue(s) required for the propagation of feature annotation.</text>
</comment>
<evidence type="ECO:0000313" key="10">
    <source>
        <dbReference type="EMBL" id="ROS01142.1"/>
    </source>
</evidence>
<comment type="similarity">
    <text evidence="2 7">Belongs to the MscS (TC 1.A.23) family.</text>
</comment>
<comment type="subcellular location">
    <subcellularLocation>
        <location evidence="7">Cell inner membrane</location>
        <topology evidence="7">Multi-pass membrane protein</topology>
    </subcellularLocation>
    <subcellularLocation>
        <location evidence="1">Cell membrane</location>
        <topology evidence="1">Multi-pass membrane protein</topology>
    </subcellularLocation>
</comment>
<keyword evidence="7" id="KW-0407">Ion channel</keyword>
<evidence type="ECO:0000259" key="8">
    <source>
        <dbReference type="Pfam" id="PF00924"/>
    </source>
</evidence>
<evidence type="ECO:0000256" key="2">
    <source>
        <dbReference type="ARBA" id="ARBA00008017"/>
    </source>
</evidence>
<evidence type="ECO:0000259" key="9">
    <source>
        <dbReference type="Pfam" id="PF21082"/>
    </source>
</evidence>
<evidence type="ECO:0000256" key="6">
    <source>
        <dbReference type="ARBA" id="ARBA00023136"/>
    </source>
</evidence>
<dbReference type="GO" id="GO:0008381">
    <property type="term" value="F:mechanosensitive monoatomic ion channel activity"/>
    <property type="evidence" value="ECO:0007669"/>
    <property type="project" value="InterPro"/>
</dbReference>
<dbReference type="InterPro" id="IPR008910">
    <property type="entry name" value="MSC_TM_helix"/>
</dbReference>
<comment type="function">
    <text evidence="7">Mechanosensitive channel that participates in the regulation of osmotic pressure changes within the cell, opening in response to stretch forces in the membrane lipid bilayer, without the need for other proteins. Contributes to normal resistance to hypoosmotic shock. Forms an ion channel of 1.0 nanosiemens conductance with a slight preference for anions.</text>
</comment>
<dbReference type="Gene3D" id="1.10.287.1260">
    <property type="match status" value="1"/>
</dbReference>
<feature type="transmembrane region" description="Helical" evidence="7">
    <location>
        <begin position="80"/>
        <end position="99"/>
    </location>
</feature>
<dbReference type="InterPro" id="IPR045275">
    <property type="entry name" value="MscS_archaea/bacteria_type"/>
</dbReference>
<evidence type="ECO:0000313" key="11">
    <source>
        <dbReference type="Proteomes" id="UP000275394"/>
    </source>
</evidence>
<dbReference type="InterPro" id="IPR023408">
    <property type="entry name" value="MscS_beta-dom_sf"/>
</dbReference>
<dbReference type="PANTHER" id="PTHR30221">
    <property type="entry name" value="SMALL-CONDUCTANCE MECHANOSENSITIVE CHANNEL"/>
    <property type="match status" value="1"/>
</dbReference>
<dbReference type="InterPro" id="IPR011014">
    <property type="entry name" value="MscS_channel_TM-2"/>
</dbReference>
<dbReference type="Gene3D" id="3.30.70.100">
    <property type="match status" value="1"/>
</dbReference>
<evidence type="ECO:0000256" key="1">
    <source>
        <dbReference type="ARBA" id="ARBA00004651"/>
    </source>
</evidence>
<keyword evidence="5 7" id="KW-1133">Transmembrane helix</keyword>
<comment type="subunit">
    <text evidence="7">Homoheptamer.</text>
</comment>
<dbReference type="Pfam" id="PF00924">
    <property type="entry name" value="MS_channel_2nd"/>
    <property type="match status" value="1"/>
</dbReference>
<dbReference type="Pfam" id="PF05552">
    <property type="entry name" value="MS_channel_1st_1"/>
    <property type="match status" value="1"/>
</dbReference>
<name>A0A3N2DN83_9GAMM</name>
<feature type="transmembrane region" description="Helical" evidence="7">
    <location>
        <begin position="39"/>
        <end position="60"/>
    </location>
</feature>
<dbReference type="SUPFAM" id="SSF50182">
    <property type="entry name" value="Sm-like ribonucleoproteins"/>
    <property type="match status" value="1"/>
</dbReference>
<keyword evidence="7" id="KW-0997">Cell inner membrane</keyword>
<feature type="domain" description="Mechanosensitive ion channel MscS C-terminal" evidence="9">
    <location>
        <begin position="196"/>
        <end position="276"/>
    </location>
</feature>
<dbReference type="AlphaFoldDB" id="A0A3N2DN83"/>
<gene>
    <name evidence="10" type="ORF">EDC56_1570</name>
</gene>